<reference evidence="3" key="1">
    <citation type="submission" date="2022-11" db="UniProtKB">
        <authorList>
            <consortium name="WormBaseParasite"/>
        </authorList>
    </citation>
    <scope>IDENTIFICATION</scope>
</reference>
<feature type="region of interest" description="Disordered" evidence="1">
    <location>
        <begin position="1"/>
        <end position="101"/>
    </location>
</feature>
<dbReference type="Proteomes" id="UP000887577">
    <property type="component" value="Unplaced"/>
</dbReference>
<dbReference type="AlphaFoldDB" id="A0A914XZG3"/>
<evidence type="ECO:0000313" key="2">
    <source>
        <dbReference type="Proteomes" id="UP000887577"/>
    </source>
</evidence>
<proteinExistence type="predicted"/>
<evidence type="ECO:0000313" key="3">
    <source>
        <dbReference type="WBParaSite" id="PSU_v2.g12351.t1"/>
    </source>
</evidence>
<accession>A0A914XZG3</accession>
<name>A0A914XZG3_9BILA</name>
<organism evidence="2 3">
    <name type="scientific">Panagrolaimus superbus</name>
    <dbReference type="NCBI Taxonomy" id="310955"/>
    <lineage>
        <taxon>Eukaryota</taxon>
        <taxon>Metazoa</taxon>
        <taxon>Ecdysozoa</taxon>
        <taxon>Nematoda</taxon>
        <taxon>Chromadorea</taxon>
        <taxon>Rhabditida</taxon>
        <taxon>Tylenchina</taxon>
        <taxon>Panagrolaimomorpha</taxon>
        <taxon>Panagrolaimoidea</taxon>
        <taxon>Panagrolaimidae</taxon>
        <taxon>Panagrolaimus</taxon>
    </lineage>
</organism>
<feature type="compositionally biased region" description="Low complexity" evidence="1">
    <location>
        <begin position="29"/>
        <end position="38"/>
    </location>
</feature>
<sequence length="169" mass="18840">MCIRRKKQQKAAANIPSKKEQSSIQQQLNNNNNNNNNNNKEKNSQREKDSTVKEIAAAAPSNPINPTQDEKQHVKDESKKDKGNEELEGPYAAPGPANILPKLDPAELKEASEVFPVASLKKEIISNDRSADRMSLDNTLKEVPKRMPETDIVHDKDSAAQVFTNDQLL</sequence>
<keyword evidence="2" id="KW-1185">Reference proteome</keyword>
<dbReference type="WBParaSite" id="PSU_v2.g12351.t1">
    <property type="protein sequence ID" value="PSU_v2.g12351.t1"/>
    <property type="gene ID" value="PSU_v2.g12351"/>
</dbReference>
<feature type="compositionally biased region" description="Basic and acidic residues" evidence="1">
    <location>
        <begin position="68"/>
        <end position="85"/>
    </location>
</feature>
<protein>
    <submittedName>
        <fullName evidence="3">Uncharacterized protein</fullName>
    </submittedName>
</protein>
<feature type="compositionally biased region" description="Basic and acidic residues" evidence="1">
    <location>
        <begin position="39"/>
        <end position="52"/>
    </location>
</feature>
<evidence type="ECO:0000256" key="1">
    <source>
        <dbReference type="SAM" id="MobiDB-lite"/>
    </source>
</evidence>